<dbReference type="EMBL" id="CM042886">
    <property type="protein sequence ID" value="KAI4342274.1"/>
    <property type="molecule type" value="Genomic_DNA"/>
</dbReference>
<evidence type="ECO:0000313" key="1">
    <source>
        <dbReference type="EMBL" id="KAI4342274.1"/>
    </source>
</evidence>
<organism evidence="1 2">
    <name type="scientific">Melastoma candidum</name>
    <dbReference type="NCBI Taxonomy" id="119954"/>
    <lineage>
        <taxon>Eukaryota</taxon>
        <taxon>Viridiplantae</taxon>
        <taxon>Streptophyta</taxon>
        <taxon>Embryophyta</taxon>
        <taxon>Tracheophyta</taxon>
        <taxon>Spermatophyta</taxon>
        <taxon>Magnoliopsida</taxon>
        <taxon>eudicotyledons</taxon>
        <taxon>Gunneridae</taxon>
        <taxon>Pentapetalae</taxon>
        <taxon>rosids</taxon>
        <taxon>malvids</taxon>
        <taxon>Myrtales</taxon>
        <taxon>Melastomataceae</taxon>
        <taxon>Melastomatoideae</taxon>
        <taxon>Melastomateae</taxon>
        <taxon>Melastoma</taxon>
    </lineage>
</organism>
<evidence type="ECO:0000313" key="2">
    <source>
        <dbReference type="Proteomes" id="UP001057402"/>
    </source>
</evidence>
<accession>A0ACB9P392</accession>
<gene>
    <name evidence="1" type="ORF">MLD38_026916</name>
</gene>
<proteinExistence type="predicted"/>
<name>A0ACB9P392_9MYRT</name>
<keyword evidence="2" id="KW-1185">Reference proteome</keyword>
<comment type="caution">
    <text evidence="1">The sequence shown here is derived from an EMBL/GenBank/DDBJ whole genome shotgun (WGS) entry which is preliminary data.</text>
</comment>
<reference evidence="2" key="1">
    <citation type="journal article" date="2023" name="Front. Plant Sci.">
        <title>Chromosomal-level genome assembly of Melastoma candidum provides insights into trichome evolution.</title>
        <authorList>
            <person name="Zhong Y."/>
            <person name="Wu W."/>
            <person name="Sun C."/>
            <person name="Zou P."/>
            <person name="Liu Y."/>
            <person name="Dai S."/>
            <person name="Zhou R."/>
        </authorList>
    </citation>
    <scope>NUCLEOTIDE SEQUENCE [LARGE SCALE GENOMIC DNA]</scope>
</reference>
<sequence length="182" mass="17941">MASSSSSYSLAAILLLTLAAAALSAHPRHDASPPAADCSSLVLTMADCLSFVSNGSTVDKPEGTCCAGLKTVLKTDAACLCEALRSSAQLGVVLNVSKAMTLPSACKVPAASAAKCSLSITPAASPPGGEAPASSPTIATAPTKSELRAPPAAKNSATATSPVMATYAVVAAAVAASYWLFI</sequence>
<protein>
    <submittedName>
        <fullName evidence="1">Uncharacterized protein</fullName>
    </submittedName>
</protein>
<dbReference type="Proteomes" id="UP001057402">
    <property type="component" value="Chromosome 7"/>
</dbReference>